<dbReference type="Proteomes" id="UP000243499">
    <property type="component" value="Chromosome 6"/>
</dbReference>
<dbReference type="AlphaFoldDB" id="A0A2T8IG54"/>
<accession>A0A2T8IG54</accession>
<name>A0A2T8IG54_9POAL</name>
<sequence length="69" mass="7944">MEVSCQLWCPINYYSIKCCFIPCGSYHVTLDTGHSNKQTNKRSYSPAWKNTIHLFVCFIVFVHASKPSI</sequence>
<reference evidence="1" key="1">
    <citation type="submission" date="2018-04" db="EMBL/GenBank/DDBJ databases">
        <title>WGS assembly of Panicum hallii.</title>
        <authorList>
            <person name="Lovell J."/>
            <person name="Jenkins J."/>
            <person name="Lowry D."/>
            <person name="Mamidi S."/>
            <person name="Sreedasyam A."/>
            <person name="Weng X."/>
            <person name="Barry K."/>
            <person name="Bonette J."/>
            <person name="Campitelli B."/>
            <person name="Daum C."/>
            <person name="Gordon S."/>
            <person name="Gould B."/>
            <person name="Lipzen A."/>
            <person name="Macqueen A."/>
            <person name="Palacio-Mejia J."/>
            <person name="Plott C."/>
            <person name="Shakirov E."/>
            <person name="Shu S."/>
            <person name="Yoshinaga Y."/>
            <person name="Zane M."/>
            <person name="Rokhsar D."/>
            <person name="Grimwood J."/>
            <person name="Schmutz J."/>
            <person name="Juenger T."/>
        </authorList>
    </citation>
    <scope>NUCLEOTIDE SEQUENCE [LARGE SCALE GENOMIC DNA]</scope>
    <source>
        <strain evidence="1">FIL2</strain>
    </source>
</reference>
<proteinExistence type="predicted"/>
<protein>
    <submittedName>
        <fullName evidence="1">Uncharacterized protein</fullName>
    </submittedName>
</protein>
<evidence type="ECO:0000313" key="1">
    <source>
        <dbReference type="EMBL" id="PVH36641.1"/>
    </source>
</evidence>
<gene>
    <name evidence="1" type="ORF">PAHAL_6G128900</name>
</gene>
<dbReference type="EMBL" id="CM008051">
    <property type="protein sequence ID" value="PVH36641.1"/>
    <property type="molecule type" value="Genomic_DNA"/>
</dbReference>
<dbReference type="Gramene" id="PVH36641">
    <property type="protein sequence ID" value="PVH36641"/>
    <property type="gene ID" value="PAHAL_6G128900"/>
</dbReference>
<organism evidence="1">
    <name type="scientific">Panicum hallii</name>
    <dbReference type="NCBI Taxonomy" id="206008"/>
    <lineage>
        <taxon>Eukaryota</taxon>
        <taxon>Viridiplantae</taxon>
        <taxon>Streptophyta</taxon>
        <taxon>Embryophyta</taxon>
        <taxon>Tracheophyta</taxon>
        <taxon>Spermatophyta</taxon>
        <taxon>Magnoliopsida</taxon>
        <taxon>Liliopsida</taxon>
        <taxon>Poales</taxon>
        <taxon>Poaceae</taxon>
        <taxon>PACMAD clade</taxon>
        <taxon>Panicoideae</taxon>
        <taxon>Panicodae</taxon>
        <taxon>Paniceae</taxon>
        <taxon>Panicinae</taxon>
        <taxon>Panicum</taxon>
        <taxon>Panicum sect. Panicum</taxon>
    </lineage>
</organism>